<accession>A0ABN9ZIT0</accession>
<dbReference type="Proteomes" id="UP001314169">
    <property type="component" value="Chromosome 14"/>
</dbReference>
<dbReference type="EMBL" id="OY882871">
    <property type="protein sequence ID" value="CAK6436147.1"/>
    <property type="molecule type" value="Genomic_DNA"/>
</dbReference>
<feature type="compositionally biased region" description="Polar residues" evidence="1">
    <location>
        <begin position="12"/>
        <end position="23"/>
    </location>
</feature>
<proteinExistence type="predicted"/>
<evidence type="ECO:0000313" key="2">
    <source>
        <dbReference type="EMBL" id="CAK6436147.1"/>
    </source>
</evidence>
<feature type="region of interest" description="Disordered" evidence="1">
    <location>
        <begin position="1"/>
        <end position="26"/>
    </location>
</feature>
<protein>
    <submittedName>
        <fullName evidence="2">Uncharacterized protein</fullName>
    </submittedName>
</protein>
<reference evidence="2" key="1">
    <citation type="submission" date="2023-12" db="EMBL/GenBank/DDBJ databases">
        <authorList>
            <person name="Brown T."/>
        </authorList>
    </citation>
    <scope>NUCLEOTIDE SEQUENCE</scope>
</reference>
<evidence type="ECO:0000313" key="3">
    <source>
        <dbReference type="Proteomes" id="UP001314169"/>
    </source>
</evidence>
<gene>
    <name evidence="2" type="ORF">MPIPNATIZW_LOCUS4453</name>
</gene>
<keyword evidence="3" id="KW-1185">Reference proteome</keyword>
<name>A0ABN9ZIT0_PIPNA</name>
<feature type="region of interest" description="Disordered" evidence="1">
    <location>
        <begin position="42"/>
        <end position="62"/>
    </location>
</feature>
<sequence>MGELPPGAMKTVTVSPGSSSWTSKGPGPFSAHTLWATWLIPSNSERQGRPASGGLGERDSRLPAAKVQPLDLMLAAAVPSQNFSKGRFPASVCHSISAFEALVF</sequence>
<evidence type="ECO:0000256" key="1">
    <source>
        <dbReference type="SAM" id="MobiDB-lite"/>
    </source>
</evidence>
<organism evidence="2 3">
    <name type="scientific">Pipistrellus nathusii</name>
    <name type="common">Nathusius' pipistrelle</name>
    <dbReference type="NCBI Taxonomy" id="59473"/>
    <lineage>
        <taxon>Eukaryota</taxon>
        <taxon>Metazoa</taxon>
        <taxon>Chordata</taxon>
        <taxon>Craniata</taxon>
        <taxon>Vertebrata</taxon>
        <taxon>Euteleostomi</taxon>
        <taxon>Mammalia</taxon>
        <taxon>Eutheria</taxon>
        <taxon>Laurasiatheria</taxon>
        <taxon>Chiroptera</taxon>
        <taxon>Yangochiroptera</taxon>
        <taxon>Vespertilionidae</taxon>
        <taxon>Pipistrellus</taxon>
    </lineage>
</organism>